<evidence type="ECO:0000313" key="3">
    <source>
        <dbReference type="Proteomes" id="UP000305067"/>
    </source>
</evidence>
<accession>A0A5C3QJ35</accession>
<protein>
    <submittedName>
        <fullName evidence="2">Uncharacterized protein</fullName>
    </submittedName>
</protein>
<proteinExistence type="predicted"/>
<dbReference type="EMBL" id="ML178829">
    <property type="protein sequence ID" value="TFL00259.1"/>
    <property type="molecule type" value="Genomic_DNA"/>
</dbReference>
<dbReference type="AlphaFoldDB" id="A0A5C3QJ35"/>
<sequence>MTPFITITIPLPVLPPVISFFVVCILPYHSFVIISVRLEAGLPVIPFSTFALLVALGENDRWDSLDSFPRVFALGFHANTP</sequence>
<keyword evidence="1" id="KW-0472">Membrane</keyword>
<keyword evidence="1" id="KW-1133">Transmembrane helix</keyword>
<dbReference type="Proteomes" id="UP000305067">
    <property type="component" value="Unassembled WGS sequence"/>
</dbReference>
<gene>
    <name evidence="2" type="ORF">BDV98DRAFT_110547</name>
</gene>
<reference evidence="2 3" key="1">
    <citation type="journal article" date="2019" name="Nat. Ecol. Evol.">
        <title>Megaphylogeny resolves global patterns of mushroom evolution.</title>
        <authorList>
            <person name="Varga T."/>
            <person name="Krizsan K."/>
            <person name="Foldi C."/>
            <person name="Dima B."/>
            <person name="Sanchez-Garcia M."/>
            <person name="Sanchez-Ramirez S."/>
            <person name="Szollosi G.J."/>
            <person name="Szarkandi J.G."/>
            <person name="Papp V."/>
            <person name="Albert L."/>
            <person name="Andreopoulos W."/>
            <person name="Angelini C."/>
            <person name="Antonin V."/>
            <person name="Barry K.W."/>
            <person name="Bougher N.L."/>
            <person name="Buchanan P."/>
            <person name="Buyck B."/>
            <person name="Bense V."/>
            <person name="Catcheside P."/>
            <person name="Chovatia M."/>
            <person name="Cooper J."/>
            <person name="Damon W."/>
            <person name="Desjardin D."/>
            <person name="Finy P."/>
            <person name="Geml J."/>
            <person name="Haridas S."/>
            <person name="Hughes K."/>
            <person name="Justo A."/>
            <person name="Karasinski D."/>
            <person name="Kautmanova I."/>
            <person name="Kiss B."/>
            <person name="Kocsube S."/>
            <person name="Kotiranta H."/>
            <person name="LaButti K.M."/>
            <person name="Lechner B.E."/>
            <person name="Liimatainen K."/>
            <person name="Lipzen A."/>
            <person name="Lukacs Z."/>
            <person name="Mihaltcheva S."/>
            <person name="Morgado L.N."/>
            <person name="Niskanen T."/>
            <person name="Noordeloos M.E."/>
            <person name="Ohm R.A."/>
            <person name="Ortiz-Santana B."/>
            <person name="Ovrebo C."/>
            <person name="Racz N."/>
            <person name="Riley R."/>
            <person name="Savchenko A."/>
            <person name="Shiryaev A."/>
            <person name="Soop K."/>
            <person name="Spirin V."/>
            <person name="Szebenyi C."/>
            <person name="Tomsovsky M."/>
            <person name="Tulloss R.E."/>
            <person name="Uehling J."/>
            <person name="Grigoriev I.V."/>
            <person name="Vagvolgyi C."/>
            <person name="Papp T."/>
            <person name="Martin F.M."/>
            <person name="Miettinen O."/>
            <person name="Hibbett D.S."/>
            <person name="Nagy L.G."/>
        </authorList>
    </citation>
    <scope>NUCLEOTIDE SEQUENCE [LARGE SCALE GENOMIC DNA]</scope>
    <source>
        <strain evidence="2 3">CBS 309.79</strain>
    </source>
</reference>
<organism evidence="2 3">
    <name type="scientific">Pterulicium gracile</name>
    <dbReference type="NCBI Taxonomy" id="1884261"/>
    <lineage>
        <taxon>Eukaryota</taxon>
        <taxon>Fungi</taxon>
        <taxon>Dikarya</taxon>
        <taxon>Basidiomycota</taxon>
        <taxon>Agaricomycotina</taxon>
        <taxon>Agaricomycetes</taxon>
        <taxon>Agaricomycetidae</taxon>
        <taxon>Agaricales</taxon>
        <taxon>Pleurotineae</taxon>
        <taxon>Pterulaceae</taxon>
        <taxon>Pterulicium</taxon>
    </lineage>
</organism>
<feature type="transmembrane region" description="Helical" evidence="1">
    <location>
        <begin position="40"/>
        <end position="57"/>
    </location>
</feature>
<name>A0A5C3QJ35_9AGAR</name>
<keyword evidence="1" id="KW-0812">Transmembrane</keyword>
<evidence type="ECO:0000313" key="2">
    <source>
        <dbReference type="EMBL" id="TFL00259.1"/>
    </source>
</evidence>
<feature type="transmembrane region" description="Helical" evidence="1">
    <location>
        <begin position="6"/>
        <end position="28"/>
    </location>
</feature>
<keyword evidence="3" id="KW-1185">Reference proteome</keyword>
<evidence type="ECO:0000256" key="1">
    <source>
        <dbReference type="SAM" id="Phobius"/>
    </source>
</evidence>